<dbReference type="AlphaFoldDB" id="A0A9W8AY76"/>
<gene>
    <name evidence="1" type="ORF">IWQ62_001780</name>
</gene>
<feature type="non-terminal residue" evidence="1">
    <location>
        <position position="1"/>
    </location>
</feature>
<sequence>YSQVIQGLDQVDSSLAAKGCISYYDVSIRDGLDSMVKWAVGEGFKDTIQPILDAFPPQGRFFNFMLGSLYDAIILKNPDIMTTLRAWVDCTKVRTDYQQFCNSIQTHLKNGGNGNDFPHNSNVVAREYMATVAHSDPASVQKEIRSFNRRDINLLWLLD</sequence>
<dbReference type="Proteomes" id="UP001150925">
    <property type="component" value="Unassembled WGS sequence"/>
</dbReference>
<dbReference type="EMBL" id="JANBPY010000317">
    <property type="protein sequence ID" value="KAJ1967560.1"/>
    <property type="molecule type" value="Genomic_DNA"/>
</dbReference>
<proteinExistence type="predicted"/>
<organism evidence="1 2">
    <name type="scientific">Dispira parvispora</name>
    <dbReference type="NCBI Taxonomy" id="1520584"/>
    <lineage>
        <taxon>Eukaryota</taxon>
        <taxon>Fungi</taxon>
        <taxon>Fungi incertae sedis</taxon>
        <taxon>Zoopagomycota</taxon>
        <taxon>Kickxellomycotina</taxon>
        <taxon>Dimargaritomycetes</taxon>
        <taxon>Dimargaritales</taxon>
        <taxon>Dimargaritaceae</taxon>
        <taxon>Dispira</taxon>
    </lineage>
</organism>
<evidence type="ECO:0000313" key="2">
    <source>
        <dbReference type="Proteomes" id="UP001150925"/>
    </source>
</evidence>
<comment type="caution">
    <text evidence="1">The sequence shown here is derived from an EMBL/GenBank/DDBJ whole genome shotgun (WGS) entry which is preliminary data.</text>
</comment>
<evidence type="ECO:0000313" key="1">
    <source>
        <dbReference type="EMBL" id="KAJ1967560.1"/>
    </source>
</evidence>
<keyword evidence="2" id="KW-1185">Reference proteome</keyword>
<protein>
    <submittedName>
        <fullName evidence="1">Uncharacterized protein</fullName>
    </submittedName>
</protein>
<reference evidence="1" key="1">
    <citation type="submission" date="2022-07" db="EMBL/GenBank/DDBJ databases">
        <title>Phylogenomic reconstructions and comparative analyses of Kickxellomycotina fungi.</title>
        <authorList>
            <person name="Reynolds N.K."/>
            <person name="Stajich J.E."/>
            <person name="Barry K."/>
            <person name="Grigoriev I.V."/>
            <person name="Crous P."/>
            <person name="Smith M.E."/>
        </authorList>
    </citation>
    <scope>NUCLEOTIDE SEQUENCE</scope>
    <source>
        <strain evidence="1">RSA 1196</strain>
    </source>
</reference>
<accession>A0A9W8AY76</accession>
<name>A0A9W8AY76_9FUNG</name>